<reference evidence="3" key="2">
    <citation type="submission" date="2022-01" db="EMBL/GenBank/DDBJ databases">
        <authorList>
            <person name="Yamashiro T."/>
            <person name="Shiraishi A."/>
            <person name="Satake H."/>
            <person name="Nakayama K."/>
        </authorList>
    </citation>
    <scope>NUCLEOTIDE SEQUENCE</scope>
</reference>
<reference evidence="3" key="1">
    <citation type="journal article" date="2022" name="Int. J. Mol. Sci.">
        <title>Draft Genome of Tanacetum Coccineum: Genomic Comparison of Closely Related Tanacetum-Family Plants.</title>
        <authorList>
            <person name="Yamashiro T."/>
            <person name="Shiraishi A."/>
            <person name="Nakayama K."/>
            <person name="Satake H."/>
        </authorList>
    </citation>
    <scope>NUCLEOTIDE SEQUENCE</scope>
</reference>
<name>A0ABQ4ZVC2_9ASTR</name>
<comment type="caution">
    <text evidence="3">The sequence shown here is derived from an EMBL/GenBank/DDBJ whole genome shotgun (WGS) entry which is preliminary data.</text>
</comment>
<dbReference type="EMBL" id="BQNB010011617">
    <property type="protein sequence ID" value="GJS92935.1"/>
    <property type="molecule type" value="Genomic_DNA"/>
</dbReference>
<dbReference type="Pfam" id="PF22936">
    <property type="entry name" value="Pol_BBD"/>
    <property type="match status" value="1"/>
</dbReference>
<accession>A0ABQ4ZVC2</accession>
<protein>
    <recommendedName>
        <fullName evidence="2">Retrovirus-related Pol polyprotein from transposon TNT 1-94-like beta-barrel domain-containing protein</fullName>
    </recommendedName>
</protein>
<proteinExistence type="predicted"/>
<feature type="coiled-coil region" evidence="1">
    <location>
        <begin position="30"/>
        <end position="57"/>
    </location>
</feature>
<dbReference type="InterPro" id="IPR054722">
    <property type="entry name" value="PolX-like_BBD"/>
</dbReference>
<keyword evidence="1" id="KW-0175">Coiled coil</keyword>
<evidence type="ECO:0000256" key="1">
    <source>
        <dbReference type="SAM" id="Coils"/>
    </source>
</evidence>
<evidence type="ECO:0000313" key="4">
    <source>
        <dbReference type="Proteomes" id="UP001151760"/>
    </source>
</evidence>
<evidence type="ECO:0000313" key="3">
    <source>
        <dbReference type="EMBL" id="GJS92935.1"/>
    </source>
</evidence>
<organism evidence="3 4">
    <name type="scientific">Tanacetum coccineum</name>
    <dbReference type="NCBI Taxonomy" id="301880"/>
    <lineage>
        <taxon>Eukaryota</taxon>
        <taxon>Viridiplantae</taxon>
        <taxon>Streptophyta</taxon>
        <taxon>Embryophyta</taxon>
        <taxon>Tracheophyta</taxon>
        <taxon>Spermatophyta</taxon>
        <taxon>Magnoliopsida</taxon>
        <taxon>eudicotyledons</taxon>
        <taxon>Gunneridae</taxon>
        <taxon>Pentapetalae</taxon>
        <taxon>asterids</taxon>
        <taxon>campanulids</taxon>
        <taxon>Asterales</taxon>
        <taxon>Asteraceae</taxon>
        <taxon>Asteroideae</taxon>
        <taxon>Anthemideae</taxon>
        <taxon>Anthemidinae</taxon>
        <taxon>Tanacetum</taxon>
    </lineage>
</organism>
<keyword evidence="4" id="KW-1185">Reference proteome</keyword>
<gene>
    <name evidence="3" type="ORF">Tco_0799903</name>
</gene>
<evidence type="ECO:0000259" key="2">
    <source>
        <dbReference type="Pfam" id="PF22936"/>
    </source>
</evidence>
<sequence>MSPTVDDLATDVYEFYRLLKEEMVVDLKYFNSLEKEVESLQSQLELQQTQFSNETNQLSREYYYANHMNAILGIYTTLDQYLDMSCDYLEALEKCKRLEKELSKRTENVIIEIILFIVDSGCTKHMTGNLKLLINFVEKFLGTVWFGNDQFALILGYGDLVQGKITIKRVYYVKGMNHNLFSIGQFCDADLEVAFQKSKCHIHDLKGNDLLIGSRGTDIYSITLQETTSPNPIC</sequence>
<dbReference type="Proteomes" id="UP001151760">
    <property type="component" value="Unassembled WGS sequence"/>
</dbReference>
<feature type="domain" description="Retrovirus-related Pol polyprotein from transposon TNT 1-94-like beta-barrel" evidence="2">
    <location>
        <begin position="116"/>
        <end position="188"/>
    </location>
</feature>